<keyword evidence="1" id="KW-0472">Membrane</keyword>
<evidence type="ECO:0000313" key="2">
    <source>
        <dbReference type="EMBL" id="OKP86026.1"/>
    </source>
</evidence>
<organism evidence="2 3">
    <name type="scientific">Paenibacillus helianthi</name>
    <dbReference type="NCBI Taxonomy" id="1349432"/>
    <lineage>
        <taxon>Bacteria</taxon>
        <taxon>Bacillati</taxon>
        <taxon>Bacillota</taxon>
        <taxon>Bacilli</taxon>
        <taxon>Bacillales</taxon>
        <taxon>Paenibacillaceae</taxon>
        <taxon>Paenibacillus</taxon>
    </lineage>
</organism>
<evidence type="ECO:0000256" key="1">
    <source>
        <dbReference type="SAM" id="Phobius"/>
    </source>
</evidence>
<reference evidence="2 3" key="1">
    <citation type="submission" date="2016-03" db="EMBL/GenBank/DDBJ databases">
        <authorList>
            <person name="Sant'Anna F.H."/>
            <person name="Ambrosini A."/>
            <person name="Souza R."/>
            <person name="Bach E."/>
            <person name="Fernandes G."/>
            <person name="Balsanelli E."/>
            <person name="Baura V.A."/>
            <person name="Souza E.M."/>
            <person name="Passaglia L."/>
        </authorList>
    </citation>
    <scope>NUCLEOTIDE SEQUENCE [LARGE SCALE GENOMIC DNA]</scope>
    <source>
        <strain evidence="2 3">P26E</strain>
    </source>
</reference>
<gene>
    <name evidence="2" type="ORF">A3844_14835</name>
</gene>
<feature type="transmembrane region" description="Helical" evidence="1">
    <location>
        <begin position="6"/>
        <end position="25"/>
    </location>
</feature>
<proteinExistence type="predicted"/>
<keyword evidence="1" id="KW-0812">Transmembrane</keyword>
<keyword evidence="1" id="KW-1133">Transmembrane helix</keyword>
<evidence type="ECO:0000313" key="3">
    <source>
        <dbReference type="Proteomes" id="UP000186058"/>
    </source>
</evidence>
<dbReference type="EMBL" id="LVWI01000041">
    <property type="protein sequence ID" value="OKP86026.1"/>
    <property type="molecule type" value="Genomic_DNA"/>
</dbReference>
<dbReference type="RefSeq" id="WP_074107813.1">
    <property type="nucleotide sequence ID" value="NZ_LVWI01000041.1"/>
</dbReference>
<protein>
    <submittedName>
        <fullName evidence="2">Uncharacterized protein</fullName>
    </submittedName>
</protein>
<name>A0ABX3EQQ3_9BACL</name>
<sequence length="86" mass="10243">MQKNVDAGMIVFWSVAVLLLLLVILRQYLRLREHFPARLYPYQADGHYGPGIHERLFLFSNDPHVQILLTDLNRLLDVNNRRTDWR</sequence>
<comment type="caution">
    <text evidence="2">The sequence shown here is derived from an EMBL/GenBank/DDBJ whole genome shotgun (WGS) entry which is preliminary data.</text>
</comment>
<accession>A0ABX3EQQ3</accession>
<keyword evidence="3" id="KW-1185">Reference proteome</keyword>
<dbReference type="Proteomes" id="UP000186058">
    <property type="component" value="Unassembled WGS sequence"/>
</dbReference>